<dbReference type="Gene3D" id="2.60.40.2030">
    <property type="match status" value="1"/>
</dbReference>
<dbReference type="Gene3D" id="2.60.40.1080">
    <property type="match status" value="1"/>
</dbReference>
<evidence type="ECO:0000256" key="3">
    <source>
        <dbReference type="ARBA" id="ARBA00022837"/>
    </source>
</evidence>
<dbReference type="InterPro" id="IPR051171">
    <property type="entry name" value="CaCA"/>
</dbReference>
<dbReference type="SMART" id="SM00635">
    <property type="entry name" value="BID_2"/>
    <property type="match status" value="1"/>
</dbReference>
<evidence type="ECO:0000313" key="8">
    <source>
        <dbReference type="EMBL" id="TYP73990.1"/>
    </source>
</evidence>
<organism evidence="8 9">
    <name type="scientific">Paenibacillus methanolicus</name>
    <dbReference type="NCBI Taxonomy" id="582686"/>
    <lineage>
        <taxon>Bacteria</taxon>
        <taxon>Bacillati</taxon>
        <taxon>Bacillota</taxon>
        <taxon>Bacilli</taxon>
        <taxon>Bacillales</taxon>
        <taxon>Paenibacillaceae</taxon>
        <taxon>Paenibacillus</taxon>
    </lineage>
</organism>
<dbReference type="InterPro" id="IPR038081">
    <property type="entry name" value="CalX-like_sf"/>
</dbReference>
<feature type="domain" description="Calx-beta" evidence="6">
    <location>
        <begin position="439"/>
        <end position="539"/>
    </location>
</feature>
<keyword evidence="3" id="KW-0106">Calcium</keyword>
<evidence type="ECO:0000256" key="4">
    <source>
        <dbReference type="ARBA" id="ARBA00023065"/>
    </source>
</evidence>
<evidence type="ECO:0000313" key="9">
    <source>
        <dbReference type="Proteomes" id="UP000323257"/>
    </source>
</evidence>
<comment type="caution">
    <text evidence="8">The sequence shown here is derived from an EMBL/GenBank/DDBJ whole genome shotgun (WGS) entry which is preliminary data.</text>
</comment>
<feature type="chain" id="PRO_5039410979" evidence="5">
    <location>
        <begin position="32"/>
        <end position="561"/>
    </location>
</feature>
<dbReference type="AlphaFoldDB" id="A0A5S5C6N3"/>
<evidence type="ECO:0000256" key="5">
    <source>
        <dbReference type="SAM" id="SignalP"/>
    </source>
</evidence>
<gene>
    <name evidence="8" type="ORF">BCM02_106271</name>
</gene>
<name>A0A5S5C6N3_9BACL</name>
<keyword evidence="2" id="KW-0677">Repeat</keyword>
<dbReference type="InterPro" id="IPR003644">
    <property type="entry name" value="Calx_beta"/>
</dbReference>
<feature type="signal peptide" evidence="5">
    <location>
        <begin position="1"/>
        <end position="31"/>
    </location>
</feature>
<dbReference type="GO" id="GO:0007154">
    <property type="term" value="P:cell communication"/>
    <property type="evidence" value="ECO:0007669"/>
    <property type="project" value="InterPro"/>
</dbReference>
<reference evidence="8 9" key="1">
    <citation type="submission" date="2019-07" db="EMBL/GenBank/DDBJ databases">
        <title>Genomic Encyclopedia of Type Strains, Phase III (KMG-III): the genomes of soil and plant-associated and newly described type strains.</title>
        <authorList>
            <person name="Whitman W."/>
        </authorList>
    </citation>
    <scope>NUCLEOTIDE SEQUENCE [LARGE SCALE GENOMIC DNA]</scope>
    <source>
        <strain evidence="8 9">BL24</strain>
    </source>
</reference>
<evidence type="ECO:0000259" key="6">
    <source>
        <dbReference type="SMART" id="SM00237"/>
    </source>
</evidence>
<dbReference type="SUPFAM" id="SSF49373">
    <property type="entry name" value="Invasin/intimin cell-adhesion fragments"/>
    <property type="match status" value="1"/>
</dbReference>
<dbReference type="Pfam" id="PF02368">
    <property type="entry name" value="Big_2"/>
    <property type="match status" value="1"/>
</dbReference>
<sequence length="561" mass="62577">MKLASPRIPRRLLFTLFFLLGILGLATSANAQAVTKTPVATVPGTIQEWDDTRILYSNGSSWFIHDRSTLQETSVPAAGISKIHLFPGGLVYKAGNELYTWDGQVEPQLFAVSLEQTFTVAGSYAVYTTKDAENGQYHVWLANLPANSTKDITAETGIYSRVDYAILTSNGHVTYRDEADYYTQYYNGRSVRTNLHGGDRYSPNAIDGQRMLDMEREHTSDIYWAMFAYEEGQANKVGYMREYFDFDLNNGWMALRTDWDVRRFDLTSPTGVVIPIKQQMGSIVSFNYLSENGDLVYSGNIDPFTDGYFYTNPKLNGDSIRLKDLNGLLPFKSGSDGKLYRAEGSTIYELSLIEFHPVSGVTIDKDKLEFHSLNETAQLKAILQPVEATEYESMGWYSSNPAVAEVEEWSGKVTAIAPGTATITVVVWRNYYKYYEASIVVTVHEAPQGKLQFDPQSQVKWVNENAGTVTVEVYRVGGSGGKLMVNYSTAADTAAKQSDFIPASGTLTFANGETKKTILIQVVDDAVKETTESFLLKLDGPVEVLNTVENNRTYIMIRDND</sequence>
<evidence type="ECO:0000259" key="7">
    <source>
        <dbReference type="SMART" id="SM00635"/>
    </source>
</evidence>
<dbReference type="Proteomes" id="UP000323257">
    <property type="component" value="Unassembled WGS sequence"/>
</dbReference>
<dbReference type="GO" id="GO:0016020">
    <property type="term" value="C:membrane"/>
    <property type="evidence" value="ECO:0007669"/>
    <property type="project" value="InterPro"/>
</dbReference>
<dbReference type="InterPro" id="IPR008964">
    <property type="entry name" value="Invasin/intimin_cell_adhesion"/>
</dbReference>
<keyword evidence="4" id="KW-0813">Transport</keyword>
<evidence type="ECO:0000256" key="1">
    <source>
        <dbReference type="ARBA" id="ARBA00022729"/>
    </source>
</evidence>
<dbReference type="EMBL" id="VNHS01000006">
    <property type="protein sequence ID" value="TYP73990.1"/>
    <property type="molecule type" value="Genomic_DNA"/>
</dbReference>
<keyword evidence="9" id="KW-1185">Reference proteome</keyword>
<dbReference type="SUPFAM" id="SSF141072">
    <property type="entry name" value="CalX-like"/>
    <property type="match status" value="1"/>
</dbReference>
<keyword evidence="4" id="KW-0406">Ion transport</keyword>
<proteinExistence type="predicted"/>
<dbReference type="SMART" id="SM00237">
    <property type="entry name" value="Calx_beta"/>
    <property type="match status" value="1"/>
</dbReference>
<dbReference type="PANTHER" id="PTHR11878">
    <property type="entry name" value="SODIUM/CALCIUM EXCHANGER"/>
    <property type="match status" value="1"/>
</dbReference>
<accession>A0A5S5C6N3</accession>
<dbReference type="GO" id="GO:0030001">
    <property type="term" value="P:metal ion transport"/>
    <property type="evidence" value="ECO:0007669"/>
    <property type="project" value="TreeGrafter"/>
</dbReference>
<evidence type="ECO:0000256" key="2">
    <source>
        <dbReference type="ARBA" id="ARBA00022737"/>
    </source>
</evidence>
<dbReference type="PANTHER" id="PTHR11878:SF65">
    <property type="entry name" value="NA_CA-EXCHANGE PROTEIN, ISOFORM G"/>
    <property type="match status" value="1"/>
</dbReference>
<dbReference type="InterPro" id="IPR003343">
    <property type="entry name" value="Big_2"/>
</dbReference>
<feature type="domain" description="BIG2" evidence="7">
    <location>
        <begin position="357"/>
        <end position="433"/>
    </location>
</feature>
<protein>
    <submittedName>
        <fullName evidence="8">Ig-like protein group 2</fullName>
    </submittedName>
</protein>
<keyword evidence="1 5" id="KW-0732">Signal</keyword>
<dbReference type="Pfam" id="PF03160">
    <property type="entry name" value="Calx-beta"/>
    <property type="match status" value="1"/>
</dbReference>